<dbReference type="InterPro" id="IPR028630">
    <property type="entry name" value="Sigma70_RpoD"/>
</dbReference>
<dbReference type="Pfam" id="PF04542">
    <property type="entry name" value="Sigma70_r2"/>
    <property type="match status" value="1"/>
</dbReference>
<dbReference type="InterPro" id="IPR007630">
    <property type="entry name" value="RNA_pol_sigma70_r4"/>
</dbReference>
<evidence type="ECO:0000256" key="4">
    <source>
        <dbReference type="ARBA" id="ARBA00023163"/>
    </source>
</evidence>
<dbReference type="Gene3D" id="1.10.10.10">
    <property type="entry name" value="Winged helix-like DNA-binding domain superfamily/Winged helix DNA-binding domain"/>
    <property type="match status" value="2"/>
</dbReference>
<comment type="subunit">
    <text evidence="5">Interacts transiently with the RNA polymerase catalytic core.</text>
</comment>
<organism evidence="10 11">
    <name type="scientific">Fuerstiella marisgermanici</name>
    <dbReference type="NCBI Taxonomy" id="1891926"/>
    <lineage>
        <taxon>Bacteria</taxon>
        <taxon>Pseudomonadati</taxon>
        <taxon>Planctomycetota</taxon>
        <taxon>Planctomycetia</taxon>
        <taxon>Planctomycetales</taxon>
        <taxon>Planctomycetaceae</taxon>
        <taxon>Fuerstiella</taxon>
    </lineage>
</organism>
<evidence type="ECO:0000256" key="3">
    <source>
        <dbReference type="ARBA" id="ARBA00023125"/>
    </source>
</evidence>
<dbReference type="Pfam" id="PF00140">
    <property type="entry name" value="Sigma70_r1_2"/>
    <property type="match status" value="1"/>
</dbReference>
<evidence type="ECO:0000259" key="8">
    <source>
        <dbReference type="PROSITE" id="PS00715"/>
    </source>
</evidence>
<dbReference type="InterPro" id="IPR050239">
    <property type="entry name" value="Sigma-70_RNA_pol_init_factors"/>
</dbReference>
<keyword evidence="6" id="KW-0175">Coiled coil</keyword>
<feature type="region of interest" description="Sigma-70 factor domain-3" evidence="5">
    <location>
        <begin position="385"/>
        <end position="461"/>
    </location>
</feature>
<feature type="region of interest" description="Sigma-70 factor domain-2" evidence="5">
    <location>
        <begin position="306"/>
        <end position="376"/>
    </location>
</feature>
<gene>
    <name evidence="10" type="primary">sigA_2</name>
    <name evidence="5" type="synonym">sigA</name>
    <name evidence="10" type="ORF">Fuma_05046</name>
</gene>
<dbReference type="PANTHER" id="PTHR30603">
    <property type="entry name" value="RNA POLYMERASE SIGMA FACTOR RPO"/>
    <property type="match status" value="1"/>
</dbReference>
<feature type="coiled-coil region" evidence="6">
    <location>
        <begin position="244"/>
        <end position="277"/>
    </location>
</feature>
<dbReference type="NCBIfam" id="TIGR02937">
    <property type="entry name" value="sigma70-ECF"/>
    <property type="match status" value="1"/>
</dbReference>
<dbReference type="InterPro" id="IPR007127">
    <property type="entry name" value="RNA_pol_sigma_70_r1_1"/>
</dbReference>
<proteinExistence type="inferred from homology"/>
<keyword evidence="3 5" id="KW-0238">DNA-binding</keyword>
<evidence type="ECO:0000256" key="5">
    <source>
        <dbReference type="HAMAP-Rule" id="MF_00963"/>
    </source>
</evidence>
<dbReference type="InterPro" id="IPR000943">
    <property type="entry name" value="RNA_pol_sigma70"/>
</dbReference>
<dbReference type="SUPFAM" id="SSF88659">
    <property type="entry name" value="Sigma3 and sigma4 domains of RNA polymerase sigma factors"/>
    <property type="match status" value="2"/>
</dbReference>
<sequence>MKAIIEQARERGFVTVQQAHEWLPDEGGDPAMVDNLIKAMDEAGVDFIEDPDIPLEPEPIEEEIREEQAEKAARALLGAETSALSSRDPIRMYLSQMGNIPLLSRDREIFLAKQIEITRKRMRRHVVESDFALRIAVDIIEKVKRQELPFERTLRTSETEDVRKEQIEGRMESNLATLNVLMAENEADFKATRGLPDGDPEKEVLEQRLRNRRVKMCTLCEELSVRTHRMQPVMKRMLQIGERIEQLQDEIACLKGLRTAESERESLERELEEYVQMVLETPDQFLARCREIKSRMDGWTDAKQKLSGGNLRLVVSIAKKYRNRGLSFLDLIQEGNAGLMRGVEKYEYRRGYKFSTYATWWIRQAITRAVADHARTIRIPVHMFQNISMLKAKAEEIRQATGREPSNEELAEAVGMSIEETERIMKTWKHPISLDTPVGESEDSSFGEFLEDSHEQSPAESAAKQMLRDKIDHVLKSLTYREREIVKLRYGLGDGYSYTLEETGRIFKVTRERIRQIESKALKKLQHHTRAIHLRGFVDHVPDEEEEQPKESSESNADAVGVA</sequence>
<dbReference type="InterPro" id="IPR013325">
    <property type="entry name" value="RNA_pol_sigma_r2"/>
</dbReference>
<evidence type="ECO:0000256" key="6">
    <source>
        <dbReference type="SAM" id="Coils"/>
    </source>
</evidence>
<dbReference type="HAMAP" id="MF_00963">
    <property type="entry name" value="Sigma70_RpoD_SigA"/>
    <property type="match status" value="1"/>
</dbReference>
<dbReference type="InterPro" id="IPR014284">
    <property type="entry name" value="RNA_pol_sigma-70_dom"/>
</dbReference>
<evidence type="ECO:0000259" key="9">
    <source>
        <dbReference type="PROSITE" id="PS00716"/>
    </source>
</evidence>
<evidence type="ECO:0000256" key="1">
    <source>
        <dbReference type="ARBA" id="ARBA00023015"/>
    </source>
</evidence>
<dbReference type="FunFam" id="1.10.601.10:FF:000001">
    <property type="entry name" value="RNA polymerase sigma factor SigA"/>
    <property type="match status" value="1"/>
</dbReference>
<dbReference type="SUPFAM" id="SSF88946">
    <property type="entry name" value="Sigma2 domain of RNA polymerase sigma factors"/>
    <property type="match status" value="1"/>
</dbReference>
<dbReference type="Gene3D" id="1.10.601.10">
    <property type="entry name" value="RNA Polymerase Primary Sigma Factor"/>
    <property type="match status" value="1"/>
</dbReference>
<accession>A0A1P8WMW8</accession>
<dbReference type="InterPro" id="IPR013324">
    <property type="entry name" value="RNA_pol_sigma_r3/r4-like"/>
</dbReference>
<feature type="domain" description="RNA polymerase sigma-70" evidence="8">
    <location>
        <begin position="330"/>
        <end position="343"/>
    </location>
</feature>
<dbReference type="InterPro" id="IPR009042">
    <property type="entry name" value="RNA_pol_sigma70_r1_2"/>
</dbReference>
<dbReference type="CDD" id="cd06171">
    <property type="entry name" value="Sigma70_r4"/>
    <property type="match status" value="1"/>
</dbReference>
<keyword evidence="2 5" id="KW-0731">Sigma factor</keyword>
<dbReference type="Pfam" id="PF04539">
    <property type="entry name" value="Sigma70_r3"/>
    <property type="match status" value="1"/>
</dbReference>
<dbReference type="InterPro" id="IPR007624">
    <property type="entry name" value="RNA_pol_sigma70_r3"/>
</dbReference>
<dbReference type="PRINTS" id="PR00046">
    <property type="entry name" value="SIGMA70FCT"/>
</dbReference>
<keyword evidence="1 5" id="KW-0805">Transcription regulation</keyword>
<comment type="similarity">
    <text evidence="5">Belongs to the sigma-70 factor family. RpoD/SigA subfamily.</text>
</comment>
<feature type="DNA-binding region" description="H-T-H motif" evidence="5">
    <location>
        <begin position="500"/>
        <end position="519"/>
    </location>
</feature>
<protein>
    <recommendedName>
        <fullName evidence="5">RNA polymerase sigma factor SigA</fullName>
    </recommendedName>
</protein>
<dbReference type="PROSITE" id="PS00715">
    <property type="entry name" value="SIGMA70_1"/>
    <property type="match status" value="1"/>
</dbReference>
<evidence type="ECO:0000256" key="7">
    <source>
        <dbReference type="SAM" id="MobiDB-lite"/>
    </source>
</evidence>
<dbReference type="AlphaFoldDB" id="A0A1P8WMW8"/>
<keyword evidence="11" id="KW-1185">Reference proteome</keyword>
<feature type="domain" description="RNA polymerase sigma-70" evidence="9">
    <location>
        <begin position="499"/>
        <end position="525"/>
    </location>
</feature>
<dbReference type="Proteomes" id="UP000187735">
    <property type="component" value="Chromosome"/>
</dbReference>
<dbReference type="Pfam" id="PF04545">
    <property type="entry name" value="Sigma70_r4"/>
    <property type="match status" value="1"/>
</dbReference>
<dbReference type="EMBL" id="CP017641">
    <property type="protein sequence ID" value="APZ95388.1"/>
    <property type="molecule type" value="Genomic_DNA"/>
</dbReference>
<comment type="subcellular location">
    <subcellularLocation>
        <location evidence="5">Cytoplasm</location>
    </subcellularLocation>
</comment>
<feature type="region of interest" description="Disordered" evidence="7">
    <location>
        <begin position="537"/>
        <end position="563"/>
    </location>
</feature>
<keyword evidence="4 5" id="KW-0804">Transcription</keyword>
<dbReference type="PROSITE" id="PS00716">
    <property type="entry name" value="SIGMA70_2"/>
    <property type="match status" value="1"/>
</dbReference>
<dbReference type="GO" id="GO:0006352">
    <property type="term" value="P:DNA-templated transcription initiation"/>
    <property type="evidence" value="ECO:0007669"/>
    <property type="project" value="UniProtKB-UniRule"/>
</dbReference>
<keyword evidence="5" id="KW-0963">Cytoplasm</keyword>
<dbReference type="STRING" id="1891926.Fuma_05046"/>
<dbReference type="KEGG" id="fmr:Fuma_05046"/>
<dbReference type="InterPro" id="IPR036388">
    <property type="entry name" value="WH-like_DNA-bd_sf"/>
</dbReference>
<dbReference type="Pfam" id="PF03979">
    <property type="entry name" value="Sigma70_r1_1"/>
    <property type="match status" value="1"/>
</dbReference>
<dbReference type="InterPro" id="IPR042189">
    <property type="entry name" value="RNA_pol_sigma_70_r1_1_sf"/>
</dbReference>
<evidence type="ECO:0000256" key="2">
    <source>
        <dbReference type="ARBA" id="ARBA00023082"/>
    </source>
</evidence>
<dbReference type="GO" id="GO:0003677">
    <property type="term" value="F:DNA binding"/>
    <property type="evidence" value="ECO:0007669"/>
    <property type="project" value="UniProtKB-UniRule"/>
</dbReference>
<feature type="short sequence motif" description="Interaction with polymerase core subunit RpoC" evidence="5">
    <location>
        <begin position="330"/>
        <end position="333"/>
    </location>
</feature>
<name>A0A1P8WMW8_9PLAN</name>
<evidence type="ECO:0000313" key="11">
    <source>
        <dbReference type="Proteomes" id="UP000187735"/>
    </source>
</evidence>
<dbReference type="GO" id="GO:0016987">
    <property type="term" value="F:sigma factor activity"/>
    <property type="evidence" value="ECO:0007669"/>
    <property type="project" value="UniProtKB-UniRule"/>
</dbReference>
<evidence type="ECO:0000313" key="10">
    <source>
        <dbReference type="EMBL" id="APZ95388.1"/>
    </source>
</evidence>
<dbReference type="Gene3D" id="1.10.220.120">
    <property type="entry name" value="Sigma-70 factor, region 1.1"/>
    <property type="match status" value="1"/>
</dbReference>
<dbReference type="GO" id="GO:0005737">
    <property type="term" value="C:cytoplasm"/>
    <property type="evidence" value="ECO:0007669"/>
    <property type="project" value="UniProtKB-SubCell"/>
</dbReference>
<dbReference type="PANTHER" id="PTHR30603:SF60">
    <property type="entry name" value="RNA POLYMERASE SIGMA FACTOR RPOD"/>
    <property type="match status" value="1"/>
</dbReference>
<dbReference type="InterPro" id="IPR007627">
    <property type="entry name" value="RNA_pol_sigma70_r2"/>
</dbReference>
<comment type="function">
    <text evidence="5">Sigma factors are initiation factors that promote the attachment of RNA polymerase to specific initiation sites and are then released. This sigma factor is the primary sigma factor during exponential growth.</text>
</comment>
<reference evidence="10 11" key="1">
    <citation type="journal article" date="2016" name="Front. Microbiol.">
        <title>Fuerstia marisgermanicae gen. nov., sp. nov., an Unusual Member of the Phylum Planctomycetes from the German Wadden Sea.</title>
        <authorList>
            <person name="Kohn T."/>
            <person name="Heuer A."/>
            <person name="Jogler M."/>
            <person name="Vollmers J."/>
            <person name="Boedeker C."/>
            <person name="Bunk B."/>
            <person name="Rast P."/>
            <person name="Borchert D."/>
            <person name="Glockner I."/>
            <person name="Freese H.M."/>
            <person name="Klenk H.P."/>
            <person name="Overmann J."/>
            <person name="Kaster A.K."/>
            <person name="Rohde M."/>
            <person name="Wiegand S."/>
            <person name="Jogler C."/>
        </authorList>
    </citation>
    <scope>NUCLEOTIDE SEQUENCE [LARGE SCALE GENOMIC DNA]</scope>
    <source>
        <strain evidence="10 11">NH11</strain>
    </source>
</reference>
<feature type="region of interest" description="Sigma-70 factor domain-4" evidence="5">
    <location>
        <begin position="474"/>
        <end position="527"/>
    </location>
</feature>